<dbReference type="EC" id="3.4.17.21" evidence="7"/>
<dbReference type="Pfam" id="PF04389">
    <property type="entry name" value="Peptidase_M28"/>
    <property type="match status" value="1"/>
</dbReference>
<keyword evidence="3" id="KW-0472">Membrane</keyword>
<proteinExistence type="inferred from homology"/>
<gene>
    <name evidence="7" type="primary">VPS70</name>
    <name evidence="7" type="ORF">MOBT1_002401</name>
</gene>
<dbReference type="FunFam" id="3.50.30.30:FF:000008">
    <property type="entry name" value="Glutamate carboxypeptidase 2"/>
    <property type="match status" value="1"/>
</dbReference>
<feature type="transmembrane region" description="Helical" evidence="3">
    <location>
        <begin position="36"/>
        <end position="53"/>
    </location>
</feature>
<comment type="similarity">
    <text evidence="1">Belongs to the peptidase M28 family. M28B subfamily.</text>
</comment>
<dbReference type="InterPro" id="IPR003137">
    <property type="entry name" value="PA_domain"/>
</dbReference>
<evidence type="ECO:0000256" key="2">
    <source>
        <dbReference type="SAM" id="MobiDB-lite"/>
    </source>
</evidence>
<sequence length="815" mass="87338">MDRRIPPPAPLALPEKEPVYEDEDTYASARRRSRPARLVLCVALLLAAALFWPRSGVHRCAHDAPLGAVHDAVRWEHPACRVRGQTHGDACRTSFEARNRAAEAAFLAQPKAASARDALRRYTAAPHLASDDADYASALGLIEEWSALLGLPAVANASAHVHDAGSAASRALWAASAPRDEPTTRPRVWADTYSVWLDRPVHAALGVRDARGAALWDADLAEDVLREDPTSAHGVPPFHGYSHAGNASGALVYAGAGHPEDFARLAAHGVEVRGAVVLVRYGGLFRGLKVRAAQEAGAVGVLIYSDVKEDDVVTEAHGHAAYPAGPAREPSSVQRGSVQALSLYPGDPGTPGEPSYRNATRLRRDEADSLPRIPSLPISARNAQRLLAHLAGHGVRASALGAHFGGALPGAEYWTGPSRDVVHLSNEMAFGTRDIWNVYAVIPGYIDDQRVVLGNHRDAWTFGAVDPSSGGAVVHEVLKGLGALVQRGWKPMRTLVVASWDAEEYGLVGSTEFGEDYAAHLADEVALYLNLDMAVGGSELSAAASPSLAALLRGAAANVSDAHGPLALPKIAALGSGSDYTVFLQRLGIASLDVSYRRAHGDPVYHYHSNYDSFAWMTRFGDPDFARHEALAKLFGLTALRAAQAPFLPLDVLAYAHELYTYHDRALDAAHGRDAEAHARLRAAIDRVAHAARTHAEAQAALDARFRALLARDAPHRPSPALRAAMHEVRGVNRALQRFERGFLDARGLPHRPWYRHLGVAPGRWLGYGATTFPGVVEAYTLDGGARAAEEIARLTAALERIADGLRVPTPRGTP</sequence>
<dbReference type="InterPro" id="IPR007484">
    <property type="entry name" value="Peptidase_M28"/>
</dbReference>
<dbReference type="PANTHER" id="PTHR10404:SF46">
    <property type="entry name" value="VACUOLAR PROTEIN SORTING-ASSOCIATED PROTEIN 70"/>
    <property type="match status" value="1"/>
</dbReference>
<evidence type="ECO:0000259" key="6">
    <source>
        <dbReference type="Pfam" id="PF04389"/>
    </source>
</evidence>
<keyword evidence="7" id="KW-0378">Hydrolase</keyword>
<evidence type="ECO:0000313" key="8">
    <source>
        <dbReference type="Proteomes" id="UP001214603"/>
    </source>
</evidence>
<dbReference type="FunFam" id="3.40.630.10:FF:000101">
    <property type="entry name" value="N-acetylated alpha-linked acidic dipeptidase like 1"/>
    <property type="match status" value="1"/>
</dbReference>
<protein>
    <submittedName>
        <fullName evidence="7">Glutamate carboxypeptidase II</fullName>
        <ecNumber evidence="7">3.4.17.21</ecNumber>
    </submittedName>
</protein>
<dbReference type="Proteomes" id="UP001214603">
    <property type="component" value="Chromosome 5"/>
</dbReference>
<keyword evidence="7" id="KW-0645">Protease</keyword>
<dbReference type="Pfam" id="PF02225">
    <property type="entry name" value="PA"/>
    <property type="match status" value="1"/>
</dbReference>
<dbReference type="PANTHER" id="PTHR10404">
    <property type="entry name" value="N-ACETYLATED-ALPHA-LINKED ACIDIC DIPEPTIDASE"/>
    <property type="match status" value="1"/>
</dbReference>
<evidence type="ECO:0000256" key="3">
    <source>
        <dbReference type="SAM" id="Phobius"/>
    </source>
</evidence>
<keyword evidence="3" id="KW-1133">Transmembrane helix</keyword>
<dbReference type="GO" id="GO:0004181">
    <property type="term" value="F:metallocarboxypeptidase activity"/>
    <property type="evidence" value="ECO:0007669"/>
    <property type="project" value="UniProtKB-EC"/>
</dbReference>
<dbReference type="Gene3D" id="1.20.930.40">
    <property type="entry name" value="Transferrin receptor-like, dimerisation domain"/>
    <property type="match status" value="1"/>
</dbReference>
<dbReference type="SUPFAM" id="SSF53187">
    <property type="entry name" value="Zn-dependent exopeptidases"/>
    <property type="match status" value="1"/>
</dbReference>
<evidence type="ECO:0000313" key="7">
    <source>
        <dbReference type="EMBL" id="WFD03707.1"/>
    </source>
</evidence>
<organism evidence="7 8">
    <name type="scientific">Malassezia obtusa</name>
    <dbReference type="NCBI Taxonomy" id="76774"/>
    <lineage>
        <taxon>Eukaryota</taxon>
        <taxon>Fungi</taxon>
        <taxon>Dikarya</taxon>
        <taxon>Basidiomycota</taxon>
        <taxon>Ustilaginomycotina</taxon>
        <taxon>Malasseziomycetes</taxon>
        <taxon>Malasseziales</taxon>
        <taxon>Malasseziaceae</taxon>
        <taxon>Malassezia</taxon>
    </lineage>
</organism>
<dbReference type="Gene3D" id="3.40.630.10">
    <property type="entry name" value="Zn peptidases"/>
    <property type="match status" value="1"/>
</dbReference>
<dbReference type="InterPro" id="IPR036757">
    <property type="entry name" value="TFR-like_dimer_dom_sf"/>
</dbReference>
<accession>A0AAF0ISM6</accession>
<dbReference type="InterPro" id="IPR007365">
    <property type="entry name" value="TFR-like_dimer_dom"/>
</dbReference>
<evidence type="ECO:0000259" key="5">
    <source>
        <dbReference type="Pfam" id="PF04253"/>
    </source>
</evidence>
<keyword evidence="8" id="KW-1185">Reference proteome</keyword>
<feature type="domain" description="PA" evidence="4">
    <location>
        <begin position="248"/>
        <end position="320"/>
    </location>
</feature>
<keyword evidence="3" id="KW-0812">Transmembrane</keyword>
<dbReference type="EMBL" id="CP119938">
    <property type="protein sequence ID" value="WFD03707.1"/>
    <property type="molecule type" value="Genomic_DNA"/>
</dbReference>
<name>A0AAF0ISM6_9BASI</name>
<feature type="region of interest" description="Disordered" evidence="2">
    <location>
        <begin position="321"/>
        <end position="357"/>
    </location>
</feature>
<evidence type="ECO:0000259" key="4">
    <source>
        <dbReference type="Pfam" id="PF02225"/>
    </source>
</evidence>
<dbReference type="SUPFAM" id="SSF47672">
    <property type="entry name" value="Transferrin receptor-like dimerisation domain"/>
    <property type="match status" value="1"/>
</dbReference>
<feature type="domain" description="Transferrin receptor-like dimerisation" evidence="5">
    <location>
        <begin position="680"/>
        <end position="806"/>
    </location>
</feature>
<evidence type="ECO:0000256" key="1">
    <source>
        <dbReference type="ARBA" id="ARBA00005634"/>
    </source>
</evidence>
<dbReference type="SUPFAM" id="SSF52025">
    <property type="entry name" value="PA domain"/>
    <property type="match status" value="1"/>
</dbReference>
<keyword evidence="7" id="KW-0121">Carboxypeptidase</keyword>
<reference evidence="7" key="1">
    <citation type="submission" date="2023-03" db="EMBL/GenBank/DDBJ databases">
        <title>Mating type loci evolution in Malassezia.</title>
        <authorList>
            <person name="Coelho M.A."/>
        </authorList>
    </citation>
    <scope>NUCLEOTIDE SEQUENCE</scope>
    <source>
        <strain evidence="7">CBS 7876</strain>
    </source>
</reference>
<dbReference type="InterPro" id="IPR046450">
    <property type="entry name" value="PA_dom_sf"/>
</dbReference>
<dbReference type="InterPro" id="IPR039373">
    <property type="entry name" value="Peptidase_M28B"/>
</dbReference>
<feature type="domain" description="Peptidase M28" evidence="6">
    <location>
        <begin position="437"/>
        <end position="615"/>
    </location>
</feature>
<dbReference type="Pfam" id="PF04253">
    <property type="entry name" value="TFR_dimer"/>
    <property type="match status" value="1"/>
</dbReference>
<feature type="compositionally biased region" description="Polar residues" evidence="2">
    <location>
        <begin position="331"/>
        <end position="340"/>
    </location>
</feature>
<dbReference type="AlphaFoldDB" id="A0AAF0ISM6"/>
<dbReference type="Gene3D" id="3.50.30.30">
    <property type="match status" value="1"/>
</dbReference>
<dbReference type="CDD" id="cd02121">
    <property type="entry name" value="PA_GCPII_like"/>
    <property type="match status" value="1"/>
</dbReference>